<dbReference type="Gene3D" id="1.20.1250.20">
    <property type="entry name" value="MFS general substrate transporter like domains"/>
    <property type="match status" value="2"/>
</dbReference>
<evidence type="ECO:0000256" key="1">
    <source>
        <dbReference type="ARBA" id="ARBA00004429"/>
    </source>
</evidence>
<comment type="catalytic activity">
    <reaction evidence="11">
        <text>aldehydo-D-glucuronate(in) + H(+)(in) = aldehydo-D-glucuronate(out) + H(+)(out)</text>
        <dbReference type="Rhea" id="RHEA:28955"/>
        <dbReference type="ChEBI" id="CHEBI:15378"/>
        <dbReference type="ChEBI" id="CHEBI:142686"/>
    </reaction>
</comment>
<accession>F4T3B8</accession>
<keyword evidence="4" id="KW-0997">Cell inner membrane</keyword>
<feature type="transmembrane region" description="Helical" evidence="14">
    <location>
        <begin position="102"/>
        <end position="125"/>
    </location>
</feature>
<dbReference type="EMBL" id="GL883916">
    <property type="protein sequence ID" value="EGI14785.1"/>
    <property type="molecule type" value="Genomic_DNA"/>
</dbReference>
<dbReference type="NCBIfam" id="TIGR00893">
    <property type="entry name" value="2A0114"/>
    <property type="match status" value="1"/>
</dbReference>
<dbReference type="InterPro" id="IPR011701">
    <property type="entry name" value="MFS"/>
</dbReference>
<evidence type="ECO:0000256" key="13">
    <source>
        <dbReference type="ARBA" id="ARBA00081556"/>
    </source>
</evidence>
<evidence type="ECO:0000256" key="3">
    <source>
        <dbReference type="ARBA" id="ARBA00022475"/>
    </source>
</evidence>
<evidence type="ECO:0000256" key="14">
    <source>
        <dbReference type="SAM" id="Phobius"/>
    </source>
</evidence>
<evidence type="ECO:0000313" key="17">
    <source>
        <dbReference type="Proteomes" id="UP000004710"/>
    </source>
</evidence>
<keyword evidence="5 14" id="KW-0812">Transmembrane</keyword>
<feature type="transmembrane region" description="Helical" evidence="14">
    <location>
        <begin position="63"/>
        <end position="82"/>
    </location>
</feature>
<feature type="transmembrane region" description="Helical" evidence="14">
    <location>
        <begin position="384"/>
        <end position="405"/>
    </location>
</feature>
<dbReference type="CDD" id="cd17319">
    <property type="entry name" value="MFS_ExuT_GudP_like"/>
    <property type="match status" value="1"/>
</dbReference>
<dbReference type="InterPro" id="IPR036259">
    <property type="entry name" value="MFS_trans_sf"/>
</dbReference>
<evidence type="ECO:0000256" key="10">
    <source>
        <dbReference type="ARBA" id="ARBA00052849"/>
    </source>
</evidence>
<dbReference type="PANTHER" id="PTHR11662:SF285">
    <property type="entry name" value="HEXURONATE TRANSPORTER"/>
    <property type="match status" value="1"/>
</dbReference>
<keyword evidence="8 14" id="KW-0472">Membrane</keyword>
<dbReference type="GO" id="GO:0005886">
    <property type="term" value="C:plasma membrane"/>
    <property type="evidence" value="ECO:0007669"/>
    <property type="project" value="UniProtKB-SubCell"/>
</dbReference>
<comment type="similarity">
    <text evidence="9">Belongs to the major facilitator superfamily. Phthalate permease family.</text>
</comment>
<keyword evidence="7 14" id="KW-1133">Transmembrane helix</keyword>
<feature type="transmembrane region" description="Helical" evidence="14">
    <location>
        <begin position="132"/>
        <end position="152"/>
    </location>
</feature>
<dbReference type="InterPro" id="IPR050382">
    <property type="entry name" value="MFS_Na/Anion_cotransporter"/>
</dbReference>
<evidence type="ECO:0000256" key="5">
    <source>
        <dbReference type="ARBA" id="ARBA00022692"/>
    </source>
</evidence>
<feature type="transmembrane region" description="Helical" evidence="14">
    <location>
        <begin position="221"/>
        <end position="240"/>
    </location>
</feature>
<gene>
    <name evidence="16" type="ORF">ECIG_01731</name>
</gene>
<comment type="subcellular location">
    <subcellularLocation>
        <location evidence="1">Cell inner membrane</location>
        <topology evidence="1">Multi-pass membrane protein</topology>
    </subcellularLocation>
</comment>
<evidence type="ECO:0000256" key="6">
    <source>
        <dbReference type="ARBA" id="ARBA00022729"/>
    </source>
</evidence>
<dbReference type="Pfam" id="PF07690">
    <property type="entry name" value="MFS_1"/>
    <property type="match status" value="2"/>
</dbReference>
<feature type="domain" description="Major facilitator superfamily (MFS) profile" evidence="15">
    <location>
        <begin position="67"/>
        <end position="472"/>
    </location>
</feature>
<feature type="transmembrane region" description="Helical" evidence="14">
    <location>
        <begin position="361"/>
        <end position="378"/>
    </location>
</feature>
<dbReference type="GO" id="GO:0015134">
    <property type="term" value="F:hexuronate transmembrane transporter activity"/>
    <property type="evidence" value="ECO:0007669"/>
    <property type="project" value="TreeGrafter"/>
</dbReference>
<evidence type="ECO:0000256" key="8">
    <source>
        <dbReference type="ARBA" id="ARBA00023136"/>
    </source>
</evidence>
<evidence type="ECO:0000256" key="7">
    <source>
        <dbReference type="ARBA" id="ARBA00022989"/>
    </source>
</evidence>
<feature type="transmembrane region" description="Helical" evidence="14">
    <location>
        <begin position="190"/>
        <end position="215"/>
    </location>
</feature>
<dbReference type="FunFam" id="1.20.1250.20:FF:000036">
    <property type="entry name" value="Hexuronate transporter"/>
    <property type="match status" value="1"/>
</dbReference>
<dbReference type="FunFam" id="1.20.1250.20:FF:000173">
    <property type="entry name" value="Hexuronate transporter"/>
    <property type="match status" value="1"/>
</dbReference>
<proteinExistence type="inferred from homology"/>
<dbReference type="SUPFAM" id="SSF103473">
    <property type="entry name" value="MFS general substrate transporter"/>
    <property type="match status" value="1"/>
</dbReference>
<feature type="transmembrane region" description="Helical" evidence="14">
    <location>
        <begin position="446"/>
        <end position="468"/>
    </location>
</feature>
<evidence type="ECO:0000256" key="11">
    <source>
        <dbReference type="ARBA" id="ARBA00052962"/>
    </source>
</evidence>
<dbReference type="Proteomes" id="UP000004710">
    <property type="component" value="Unassembled WGS sequence"/>
</dbReference>
<feature type="transmembrane region" description="Helical" evidence="14">
    <location>
        <begin position="417"/>
        <end position="440"/>
    </location>
</feature>
<evidence type="ECO:0000256" key="9">
    <source>
        <dbReference type="ARBA" id="ARBA00038514"/>
    </source>
</evidence>
<dbReference type="PANTHER" id="PTHR11662">
    <property type="entry name" value="SOLUTE CARRIER FAMILY 17"/>
    <property type="match status" value="1"/>
</dbReference>
<evidence type="ECO:0000256" key="4">
    <source>
        <dbReference type="ARBA" id="ARBA00022519"/>
    </source>
</evidence>
<dbReference type="InterPro" id="IPR020846">
    <property type="entry name" value="MFS_dom"/>
</dbReference>
<organism evidence="16 17">
    <name type="scientific">Escherichia coli M605</name>
    <dbReference type="NCBI Taxonomy" id="656417"/>
    <lineage>
        <taxon>Bacteria</taxon>
        <taxon>Pseudomonadati</taxon>
        <taxon>Pseudomonadota</taxon>
        <taxon>Gammaproteobacteria</taxon>
        <taxon>Enterobacterales</taxon>
        <taxon>Enterobacteriaceae</taxon>
        <taxon>Escherichia</taxon>
    </lineage>
</organism>
<keyword evidence="2" id="KW-0813">Transport</keyword>
<evidence type="ECO:0000313" key="16">
    <source>
        <dbReference type="EMBL" id="EGI14785.1"/>
    </source>
</evidence>
<comment type="catalytic activity">
    <reaction evidence="10">
        <text>aldehydo-D-galacturonate(out) + H(+)(out) = aldehydo-D-galacturonate(in) + H(+)(in)</text>
        <dbReference type="Rhea" id="RHEA:29295"/>
        <dbReference type="ChEBI" id="CHEBI:12952"/>
        <dbReference type="ChEBI" id="CHEBI:15378"/>
    </reaction>
</comment>
<evidence type="ECO:0000256" key="2">
    <source>
        <dbReference type="ARBA" id="ARBA00022448"/>
    </source>
</evidence>
<sequence>MNRVNRYGSRISTKLSWQRSGRAGFFFGYPVVTNIFSLWRDDGRASCGYNKTMRFYMRKIKGLRWYMIALVTLGTVLGYLTRNTVAAAAPTLMEELNISTQQYSYIIAAYSAAYTVMQPVAGYVLDVLGTKIGYAMFAVLWAVFCGATALAGSWGGLAVARGAVGAAEAAMIPAGLKASSEWFPAKERSIAVGYFNVGSSIGAMIAPPLVVWAIVMHSWQMAFIISGALSFIWAMAWLIFYKHPRDQKHLTDEERDYIINGQEAQHQVDTAKKMSVGQILRNRQFWGIALPRFLAEPAWGTFNAWIPLFMFKVYGFNLKEIAMFAWMPMLFADLGCILGGYLPPLFQRWFGVNLIVSRKMVVTLGAVLMIGPGMIGLFTNPYVAIMLLCIGGFAHQALSGALITLSSDVFGRNEVATANGLTGMSAWLASTLFALVVGALADTIGFSPLFAVLAVFDLLGALVIWTVLQNKPAIEVAQESHNDPAPQH</sequence>
<keyword evidence="3" id="KW-1003">Cell membrane</keyword>
<evidence type="ECO:0000256" key="12">
    <source>
        <dbReference type="ARBA" id="ARBA00068868"/>
    </source>
</evidence>
<protein>
    <recommendedName>
        <fullName evidence="12">Hexuronate transporter</fullName>
    </recommendedName>
    <alternativeName>
        <fullName evidence="13">Aldohexuronate transport system</fullName>
    </alternativeName>
</protein>
<keyword evidence="6" id="KW-0732">Signal</keyword>
<dbReference type="HOGENOM" id="CLU_001265_5_1_6"/>
<evidence type="ECO:0000259" key="15">
    <source>
        <dbReference type="PROSITE" id="PS50850"/>
    </source>
</evidence>
<feature type="transmembrane region" description="Helical" evidence="14">
    <location>
        <begin position="321"/>
        <end position="341"/>
    </location>
</feature>
<dbReference type="AlphaFoldDB" id="F4T3B8"/>
<feature type="transmembrane region" description="Helical" evidence="14">
    <location>
        <begin position="293"/>
        <end position="315"/>
    </location>
</feature>
<name>F4T3B8_ECOLX</name>
<dbReference type="PROSITE" id="PS50850">
    <property type="entry name" value="MFS"/>
    <property type="match status" value="1"/>
</dbReference>
<reference evidence="16 17" key="1">
    <citation type="submission" date="2010-01" db="EMBL/GenBank/DDBJ databases">
        <title>The Genome Sequence of Escherichia coli M605.</title>
        <authorList>
            <consortium name="The Broad Institute Genome Sequencing Platform"/>
            <consortium name="The Broad Institute Genome Sequencing Center for Infectious Disease"/>
            <person name="Feldgarden M."/>
            <person name="Gordon D.M."/>
            <person name="Johnson J.R."/>
            <person name="Johnston B.D."/>
            <person name="Young S."/>
            <person name="Zeng Q."/>
            <person name="Koehrsen M."/>
            <person name="Alvarado L."/>
            <person name="Berlin A.M."/>
            <person name="Borenstein D."/>
            <person name="Chapman S.B."/>
            <person name="Chen Z."/>
            <person name="Engels R."/>
            <person name="Freedman E."/>
            <person name="Gellesch M."/>
            <person name="Goldberg J."/>
            <person name="Griggs A."/>
            <person name="Gujja S."/>
            <person name="Heilman E.R."/>
            <person name="Heiman D.I."/>
            <person name="Hepburn T.A."/>
            <person name="Howarth C."/>
            <person name="Jen D."/>
            <person name="Larson L."/>
            <person name="Lewis B."/>
            <person name="Mehta T."/>
            <person name="Park D."/>
            <person name="Pearson M."/>
            <person name="Richards J."/>
            <person name="Roberts A."/>
            <person name="Saif S."/>
            <person name="Shea T.D."/>
            <person name="Shenoy N."/>
            <person name="Sisk P."/>
            <person name="Stolte C."/>
            <person name="Sykes S.N."/>
            <person name="Walk T."/>
            <person name="White J."/>
            <person name="Yandava C."/>
            <person name="Haas B."/>
            <person name="Henn M.R."/>
            <person name="Nusbaum C."/>
            <person name="Birren B."/>
        </authorList>
    </citation>
    <scope>NUCLEOTIDE SEQUENCE [LARGE SCALE GENOMIC DNA]</scope>
    <source>
        <strain evidence="16 17">M605</strain>
    </source>
</reference>